<dbReference type="Proteomes" id="UP000499080">
    <property type="component" value="Unassembled WGS sequence"/>
</dbReference>
<accession>A0A4Y2GY82</accession>
<proteinExistence type="predicted"/>
<dbReference type="AlphaFoldDB" id="A0A4Y2GY82"/>
<evidence type="ECO:0000313" key="2">
    <source>
        <dbReference type="Proteomes" id="UP000499080"/>
    </source>
</evidence>
<keyword evidence="2" id="KW-1185">Reference proteome</keyword>
<dbReference type="EMBL" id="BGPR01101239">
    <property type="protein sequence ID" value="GBM59002.1"/>
    <property type="molecule type" value="Genomic_DNA"/>
</dbReference>
<name>A0A4Y2GY82_ARAVE</name>
<protein>
    <submittedName>
        <fullName evidence="1">Uncharacterized protein</fullName>
    </submittedName>
</protein>
<comment type="caution">
    <text evidence="1">The sequence shown here is derived from an EMBL/GenBank/DDBJ whole genome shotgun (WGS) entry which is preliminary data.</text>
</comment>
<gene>
    <name evidence="1" type="ORF">AVEN_241128_1</name>
</gene>
<organism evidence="1 2">
    <name type="scientific">Araneus ventricosus</name>
    <name type="common">Orbweaver spider</name>
    <name type="synonym">Epeira ventricosa</name>
    <dbReference type="NCBI Taxonomy" id="182803"/>
    <lineage>
        <taxon>Eukaryota</taxon>
        <taxon>Metazoa</taxon>
        <taxon>Ecdysozoa</taxon>
        <taxon>Arthropoda</taxon>
        <taxon>Chelicerata</taxon>
        <taxon>Arachnida</taxon>
        <taxon>Araneae</taxon>
        <taxon>Araneomorphae</taxon>
        <taxon>Entelegynae</taxon>
        <taxon>Araneoidea</taxon>
        <taxon>Araneidae</taxon>
        <taxon>Araneus</taxon>
    </lineage>
</organism>
<evidence type="ECO:0000313" key="1">
    <source>
        <dbReference type="EMBL" id="GBM59002.1"/>
    </source>
</evidence>
<sequence length="111" mass="12745">MENIWEPLVRVALFPHARQTVFPDFIQNLTHSVKTAEHISSIRIVPLLSQAHRSNSKNVFFGLGTAEMHQNLDVEFCDDFVKFEYEKVKCGKGGTHVTCGKMKRDIQKRSQ</sequence>
<reference evidence="1 2" key="1">
    <citation type="journal article" date="2019" name="Sci. Rep.">
        <title>Orb-weaving spider Araneus ventricosus genome elucidates the spidroin gene catalogue.</title>
        <authorList>
            <person name="Kono N."/>
            <person name="Nakamura H."/>
            <person name="Ohtoshi R."/>
            <person name="Moran D.A.P."/>
            <person name="Shinohara A."/>
            <person name="Yoshida Y."/>
            <person name="Fujiwara M."/>
            <person name="Mori M."/>
            <person name="Tomita M."/>
            <person name="Arakawa K."/>
        </authorList>
    </citation>
    <scope>NUCLEOTIDE SEQUENCE [LARGE SCALE GENOMIC DNA]</scope>
</reference>